<dbReference type="EMBL" id="JADNYJ010000175">
    <property type="protein sequence ID" value="KAF8877059.1"/>
    <property type="molecule type" value="Genomic_DNA"/>
</dbReference>
<keyword evidence="2" id="KW-1185">Reference proteome</keyword>
<accession>A0A9P5NDH0</accession>
<proteinExistence type="predicted"/>
<dbReference type="Proteomes" id="UP000724874">
    <property type="component" value="Unassembled WGS sequence"/>
</dbReference>
<protein>
    <submittedName>
        <fullName evidence="1">Uncharacterized protein</fullName>
    </submittedName>
</protein>
<evidence type="ECO:0000313" key="2">
    <source>
        <dbReference type="Proteomes" id="UP000724874"/>
    </source>
</evidence>
<dbReference type="OrthoDB" id="10653235at2759"/>
<evidence type="ECO:0000313" key="1">
    <source>
        <dbReference type="EMBL" id="KAF8877059.1"/>
    </source>
</evidence>
<name>A0A9P5NDH0_GYMJU</name>
<reference evidence="1" key="1">
    <citation type="submission" date="2020-11" db="EMBL/GenBank/DDBJ databases">
        <authorList>
            <consortium name="DOE Joint Genome Institute"/>
            <person name="Ahrendt S."/>
            <person name="Riley R."/>
            <person name="Andreopoulos W."/>
            <person name="LaButti K."/>
            <person name="Pangilinan J."/>
            <person name="Ruiz-duenas F.J."/>
            <person name="Barrasa J.M."/>
            <person name="Sanchez-Garcia M."/>
            <person name="Camarero S."/>
            <person name="Miyauchi S."/>
            <person name="Serrano A."/>
            <person name="Linde D."/>
            <person name="Babiker R."/>
            <person name="Drula E."/>
            <person name="Ayuso-Fernandez I."/>
            <person name="Pacheco R."/>
            <person name="Padilla G."/>
            <person name="Ferreira P."/>
            <person name="Barriuso J."/>
            <person name="Kellner H."/>
            <person name="Castanera R."/>
            <person name="Alfaro M."/>
            <person name="Ramirez L."/>
            <person name="Pisabarro A.G."/>
            <person name="Kuo A."/>
            <person name="Tritt A."/>
            <person name="Lipzen A."/>
            <person name="He G."/>
            <person name="Yan M."/>
            <person name="Ng V."/>
            <person name="Cullen D."/>
            <person name="Martin F."/>
            <person name="Rosso M.-N."/>
            <person name="Henrissat B."/>
            <person name="Hibbett D."/>
            <person name="Martinez A.T."/>
            <person name="Grigoriev I.V."/>
        </authorList>
    </citation>
    <scope>NUCLEOTIDE SEQUENCE</scope>
    <source>
        <strain evidence="1">AH 44721</strain>
    </source>
</reference>
<organism evidence="1 2">
    <name type="scientific">Gymnopilus junonius</name>
    <name type="common">Spectacular rustgill mushroom</name>
    <name type="synonym">Gymnopilus spectabilis subsp. junonius</name>
    <dbReference type="NCBI Taxonomy" id="109634"/>
    <lineage>
        <taxon>Eukaryota</taxon>
        <taxon>Fungi</taxon>
        <taxon>Dikarya</taxon>
        <taxon>Basidiomycota</taxon>
        <taxon>Agaricomycotina</taxon>
        <taxon>Agaricomycetes</taxon>
        <taxon>Agaricomycetidae</taxon>
        <taxon>Agaricales</taxon>
        <taxon>Agaricineae</taxon>
        <taxon>Hymenogastraceae</taxon>
        <taxon>Gymnopilus</taxon>
    </lineage>
</organism>
<sequence length="66" mass="7492">MQEVESWKSGILREVYPGPDCVSDKDLKDFITNNLGIVWCVFIFILEHDLQVKIMSDAVSSCSMLP</sequence>
<dbReference type="AlphaFoldDB" id="A0A9P5NDH0"/>
<gene>
    <name evidence="1" type="ORF">CPB84DRAFT_377614</name>
</gene>
<comment type="caution">
    <text evidence="1">The sequence shown here is derived from an EMBL/GenBank/DDBJ whole genome shotgun (WGS) entry which is preliminary data.</text>
</comment>